<organism evidence="5 6">
    <name type="scientific">Alteromonas australica</name>
    <dbReference type="NCBI Taxonomy" id="589873"/>
    <lineage>
        <taxon>Bacteria</taxon>
        <taxon>Pseudomonadati</taxon>
        <taxon>Pseudomonadota</taxon>
        <taxon>Gammaproteobacteria</taxon>
        <taxon>Alteromonadales</taxon>
        <taxon>Alteromonadaceae</taxon>
        <taxon>Alteromonas/Salinimonas group</taxon>
        <taxon>Alteromonas</taxon>
    </lineage>
</organism>
<protein>
    <submittedName>
        <fullName evidence="5">Flagellin</fullName>
    </submittedName>
</protein>
<comment type="caution">
    <text evidence="5">The sequence shown here is derived from an EMBL/GenBank/DDBJ whole genome shotgun (WGS) entry which is preliminary data.</text>
</comment>
<keyword evidence="5" id="KW-0969">Cilium</keyword>
<dbReference type="Proteomes" id="UP000263517">
    <property type="component" value="Unassembled WGS sequence"/>
</dbReference>
<evidence type="ECO:0000313" key="5">
    <source>
        <dbReference type="EMBL" id="HAW76193.1"/>
    </source>
</evidence>
<dbReference type="AlphaFoldDB" id="A0A350P4H6"/>
<reference evidence="5 6" key="1">
    <citation type="journal article" date="2018" name="Nat. Biotechnol.">
        <title>A standardized bacterial taxonomy based on genome phylogeny substantially revises the tree of life.</title>
        <authorList>
            <person name="Parks D.H."/>
            <person name="Chuvochina M."/>
            <person name="Waite D.W."/>
            <person name="Rinke C."/>
            <person name="Skarshewski A."/>
            <person name="Chaumeil P.A."/>
            <person name="Hugenholtz P."/>
        </authorList>
    </citation>
    <scope>NUCLEOTIDE SEQUENCE [LARGE SCALE GENOMIC DNA]</scope>
    <source>
        <strain evidence="5">UBA11978</strain>
    </source>
</reference>
<feature type="domain" description="Flagellin N-terminal" evidence="4">
    <location>
        <begin position="5"/>
        <end position="58"/>
    </location>
</feature>
<comment type="similarity">
    <text evidence="2">Belongs to the bacterial flagellin family.</text>
</comment>
<evidence type="ECO:0000259" key="4">
    <source>
        <dbReference type="Pfam" id="PF00669"/>
    </source>
</evidence>
<name>A0A350P4H6_9ALTE</name>
<dbReference type="GO" id="GO:0009288">
    <property type="term" value="C:bacterial-type flagellum"/>
    <property type="evidence" value="ECO:0007669"/>
    <property type="project" value="UniProtKB-SubCell"/>
</dbReference>
<keyword evidence="3" id="KW-0975">Bacterial flagellum</keyword>
<dbReference type="GO" id="GO:0005198">
    <property type="term" value="F:structural molecule activity"/>
    <property type="evidence" value="ECO:0007669"/>
    <property type="project" value="InterPro"/>
</dbReference>
<proteinExistence type="inferred from homology"/>
<dbReference type="SUPFAM" id="SSF64518">
    <property type="entry name" value="Phase 1 flagellin"/>
    <property type="match status" value="1"/>
</dbReference>
<feature type="non-terminal residue" evidence="5">
    <location>
        <position position="58"/>
    </location>
</feature>
<accession>A0A350P4H6</accession>
<sequence length="58" mass="6242">MQVNNESTSLIGQIQERQNSLLEKLASGKQVNDATDGAAAQQIIDRLTSEVEGSRQAV</sequence>
<evidence type="ECO:0000313" key="6">
    <source>
        <dbReference type="Proteomes" id="UP000263517"/>
    </source>
</evidence>
<keyword evidence="5" id="KW-0966">Cell projection</keyword>
<keyword evidence="5" id="KW-0282">Flagellum</keyword>
<dbReference type="InterPro" id="IPR001029">
    <property type="entry name" value="Flagellin_N"/>
</dbReference>
<dbReference type="Pfam" id="PF00669">
    <property type="entry name" value="Flagellin_N"/>
    <property type="match status" value="1"/>
</dbReference>
<comment type="subcellular location">
    <subcellularLocation>
        <location evidence="1">Bacterial flagellum</location>
    </subcellularLocation>
</comment>
<gene>
    <name evidence="5" type="ORF">DCW74_10720</name>
</gene>
<dbReference type="EMBL" id="DNAN01000380">
    <property type="protein sequence ID" value="HAW76193.1"/>
    <property type="molecule type" value="Genomic_DNA"/>
</dbReference>
<evidence type="ECO:0000256" key="3">
    <source>
        <dbReference type="ARBA" id="ARBA00023143"/>
    </source>
</evidence>
<evidence type="ECO:0000256" key="1">
    <source>
        <dbReference type="ARBA" id="ARBA00004365"/>
    </source>
</evidence>
<evidence type="ECO:0000256" key="2">
    <source>
        <dbReference type="ARBA" id="ARBA00005709"/>
    </source>
</evidence>